<accession>A0A382NE21</accession>
<gene>
    <name evidence="1" type="ORF">METZ01_LOCUS310685</name>
</gene>
<dbReference type="EMBL" id="UINC01098938">
    <property type="protein sequence ID" value="SVC57831.1"/>
    <property type="molecule type" value="Genomic_DNA"/>
</dbReference>
<sequence length="80" mass="9028">MGSTVIPKDCLLCDVCNMQLSDGQFVAIGNSTWYEGWLYCEDCEKKYPEAVKDMNKILEINEGDDLSNTALAKPIVFESW</sequence>
<protein>
    <submittedName>
        <fullName evidence="1">Uncharacterized protein</fullName>
    </submittedName>
</protein>
<reference evidence="1" key="1">
    <citation type="submission" date="2018-05" db="EMBL/GenBank/DDBJ databases">
        <authorList>
            <person name="Lanie J.A."/>
            <person name="Ng W.-L."/>
            <person name="Kazmierczak K.M."/>
            <person name="Andrzejewski T.M."/>
            <person name="Davidsen T.M."/>
            <person name="Wayne K.J."/>
            <person name="Tettelin H."/>
            <person name="Glass J.I."/>
            <person name="Rusch D."/>
            <person name="Podicherti R."/>
            <person name="Tsui H.-C.T."/>
            <person name="Winkler M.E."/>
        </authorList>
    </citation>
    <scope>NUCLEOTIDE SEQUENCE</scope>
</reference>
<proteinExistence type="predicted"/>
<evidence type="ECO:0000313" key="1">
    <source>
        <dbReference type="EMBL" id="SVC57831.1"/>
    </source>
</evidence>
<name>A0A382NE21_9ZZZZ</name>
<dbReference type="AlphaFoldDB" id="A0A382NE21"/>
<organism evidence="1">
    <name type="scientific">marine metagenome</name>
    <dbReference type="NCBI Taxonomy" id="408172"/>
    <lineage>
        <taxon>unclassified sequences</taxon>
        <taxon>metagenomes</taxon>
        <taxon>ecological metagenomes</taxon>
    </lineage>
</organism>
<dbReference type="Gene3D" id="2.10.110.10">
    <property type="entry name" value="Cysteine Rich Protein"/>
    <property type="match status" value="1"/>
</dbReference>